<proteinExistence type="predicted"/>
<dbReference type="InterPro" id="IPR032675">
    <property type="entry name" value="LRR_dom_sf"/>
</dbReference>
<feature type="domain" description="Disease resistance R13L4/SHOC-2-like LRR" evidence="2">
    <location>
        <begin position="68"/>
        <end position="320"/>
    </location>
</feature>
<evidence type="ECO:0000313" key="3">
    <source>
        <dbReference type="EnsemblPlants" id="OB01G52410.1"/>
    </source>
</evidence>
<dbReference type="HOGENOM" id="CLU_422372_0_0_1"/>
<dbReference type="STRING" id="4533.J3L7N5"/>
<keyword evidence="1" id="KW-0677">Repeat</keyword>
<sequence length="649" mass="74325">MVFGKRSVRLLAVRQRRLVFPIDRSWLAVVNILCRESFVLFPILLRTTFGTDCHELEYLPEDFGNICKLAVLDLSGCYKIKVLLETFCQLMGLKDLNLSDCHGLQQLHESFGDLSEIQSLNLTSCSKLRTLPHSLFKIHKLKHLNLSYCISLIYLPSSFDSISKMTSLIELNIATGQQRVLDKVQSIREHLNLPRAIKHDVHEMENVGSSSIVELGRLHCHELIVHWEHGGIRNVDKDKLVPENLVPPRTLESFGLYGYMCKDFPTWVSGISSYLPYLMCLRLANLAKCDHLPAFGQLPNLRNFCMEDIPSVRKIGREFYGDEGNCKKLKVIRLERMDNLEEWWTTRSGEEDKEFLIPNLHLLQVTDYPKLSFLPYPPRKQGFGSLVSSTLPFSVFIRNCNFSTGRWGRLEHLATLEIFYAKGCSGSRTLLDIIKCFLSLRVLHLISQEDMEILPEWLGQLVSLDEINIDNCRNLTSLPKSIQNLPALRELWLRERKGLEILPEGLGQLASLKKLLIMDCPKLTFLPESMMNLTGLEELWLGGFNSLPEWIGQLSCLKEINIFDSPNMTCLLESMQNLNNLKKLYIWNCPRLIERCRQEDANKISHIPRVILDGKRVIPGQAIEGPEVAIFVPRNGDLRSTMINGEDHD</sequence>
<organism evidence="3">
    <name type="scientific">Oryza brachyantha</name>
    <name type="common">malo sina</name>
    <dbReference type="NCBI Taxonomy" id="4533"/>
    <lineage>
        <taxon>Eukaryota</taxon>
        <taxon>Viridiplantae</taxon>
        <taxon>Streptophyta</taxon>
        <taxon>Embryophyta</taxon>
        <taxon>Tracheophyta</taxon>
        <taxon>Spermatophyta</taxon>
        <taxon>Magnoliopsida</taxon>
        <taxon>Liliopsida</taxon>
        <taxon>Poales</taxon>
        <taxon>Poaceae</taxon>
        <taxon>BOP clade</taxon>
        <taxon>Oryzoideae</taxon>
        <taxon>Oryzeae</taxon>
        <taxon>Oryzinae</taxon>
        <taxon>Oryza</taxon>
    </lineage>
</organism>
<dbReference type="PANTHER" id="PTHR47186">
    <property type="entry name" value="LEUCINE-RICH REPEAT-CONTAINING PROTEIN 57"/>
    <property type="match status" value="1"/>
</dbReference>
<protein>
    <recommendedName>
        <fullName evidence="2">Disease resistance R13L4/SHOC-2-like LRR domain-containing protein</fullName>
    </recommendedName>
</protein>
<dbReference type="SUPFAM" id="SSF52058">
    <property type="entry name" value="L domain-like"/>
    <property type="match status" value="2"/>
</dbReference>
<dbReference type="EnsemblPlants" id="OB01G52410.1">
    <property type="protein sequence ID" value="OB01G52410.1"/>
    <property type="gene ID" value="OB01G52410"/>
</dbReference>
<accession>J3L7N5</accession>
<dbReference type="InterPro" id="IPR055414">
    <property type="entry name" value="LRR_R13L4/SHOC2-like"/>
</dbReference>
<dbReference type="Gene3D" id="3.80.10.10">
    <property type="entry name" value="Ribonuclease Inhibitor"/>
    <property type="match status" value="2"/>
</dbReference>
<dbReference type="eggNOG" id="KOG1339">
    <property type="taxonomic scope" value="Eukaryota"/>
</dbReference>
<reference evidence="3" key="2">
    <citation type="submission" date="2013-04" db="UniProtKB">
        <authorList>
            <consortium name="EnsemblPlants"/>
        </authorList>
    </citation>
    <scope>IDENTIFICATION</scope>
</reference>
<dbReference type="Pfam" id="PF23598">
    <property type="entry name" value="LRR_14"/>
    <property type="match status" value="2"/>
</dbReference>
<evidence type="ECO:0000259" key="2">
    <source>
        <dbReference type="Pfam" id="PF23598"/>
    </source>
</evidence>
<dbReference type="Proteomes" id="UP000006038">
    <property type="component" value="Chromosome 1"/>
</dbReference>
<dbReference type="OMA" id="CHELIVH"/>
<name>J3L7N5_ORYBR</name>
<evidence type="ECO:0000256" key="1">
    <source>
        <dbReference type="ARBA" id="ARBA00022737"/>
    </source>
</evidence>
<feature type="domain" description="Disease resistance R13L4/SHOC-2-like LRR" evidence="2">
    <location>
        <begin position="432"/>
        <end position="594"/>
    </location>
</feature>
<evidence type="ECO:0000313" key="4">
    <source>
        <dbReference type="Proteomes" id="UP000006038"/>
    </source>
</evidence>
<keyword evidence="4" id="KW-1185">Reference proteome</keyword>
<dbReference type="AlphaFoldDB" id="J3L7N5"/>
<dbReference type="Gramene" id="OB01G52410.1">
    <property type="protein sequence ID" value="OB01G52410.1"/>
    <property type="gene ID" value="OB01G52410"/>
</dbReference>
<dbReference type="PANTHER" id="PTHR47186:SF3">
    <property type="entry name" value="OS09G0267800 PROTEIN"/>
    <property type="match status" value="1"/>
</dbReference>
<reference evidence="3" key="1">
    <citation type="journal article" date="2013" name="Nat. Commun.">
        <title>Whole-genome sequencing of Oryza brachyantha reveals mechanisms underlying Oryza genome evolution.</title>
        <authorList>
            <person name="Chen J."/>
            <person name="Huang Q."/>
            <person name="Gao D."/>
            <person name="Wang J."/>
            <person name="Lang Y."/>
            <person name="Liu T."/>
            <person name="Li B."/>
            <person name="Bai Z."/>
            <person name="Luis Goicoechea J."/>
            <person name="Liang C."/>
            <person name="Chen C."/>
            <person name="Zhang W."/>
            <person name="Sun S."/>
            <person name="Liao Y."/>
            <person name="Zhang X."/>
            <person name="Yang L."/>
            <person name="Song C."/>
            <person name="Wang M."/>
            <person name="Shi J."/>
            <person name="Liu G."/>
            <person name="Liu J."/>
            <person name="Zhou H."/>
            <person name="Zhou W."/>
            <person name="Yu Q."/>
            <person name="An N."/>
            <person name="Chen Y."/>
            <person name="Cai Q."/>
            <person name="Wang B."/>
            <person name="Liu B."/>
            <person name="Min J."/>
            <person name="Huang Y."/>
            <person name="Wu H."/>
            <person name="Li Z."/>
            <person name="Zhang Y."/>
            <person name="Yin Y."/>
            <person name="Song W."/>
            <person name="Jiang J."/>
            <person name="Jackson S.A."/>
            <person name="Wing R.A."/>
            <person name="Wang J."/>
            <person name="Chen M."/>
        </authorList>
    </citation>
    <scope>NUCLEOTIDE SEQUENCE [LARGE SCALE GENOMIC DNA]</scope>
    <source>
        <strain evidence="3">cv. IRGC 101232</strain>
    </source>
</reference>